<protein>
    <submittedName>
        <fullName evidence="1">Uncharacterized protein</fullName>
    </submittedName>
</protein>
<dbReference type="AlphaFoldDB" id="A0A1W1BJ51"/>
<name>A0A1W1BJ51_9ZZZZ</name>
<evidence type="ECO:0000313" key="1">
    <source>
        <dbReference type="EMBL" id="SFV53491.1"/>
    </source>
</evidence>
<dbReference type="EMBL" id="FPHC01000029">
    <property type="protein sequence ID" value="SFV53491.1"/>
    <property type="molecule type" value="Genomic_DNA"/>
</dbReference>
<organism evidence="1">
    <name type="scientific">hydrothermal vent metagenome</name>
    <dbReference type="NCBI Taxonomy" id="652676"/>
    <lineage>
        <taxon>unclassified sequences</taxon>
        <taxon>metagenomes</taxon>
        <taxon>ecological metagenomes</taxon>
    </lineage>
</organism>
<accession>A0A1W1BJ51</accession>
<proteinExistence type="predicted"/>
<gene>
    <name evidence="1" type="ORF">MNB_SV-6-856</name>
</gene>
<reference evidence="1" key="1">
    <citation type="submission" date="2016-10" db="EMBL/GenBank/DDBJ databases">
        <authorList>
            <person name="de Groot N.N."/>
        </authorList>
    </citation>
    <scope>NUCLEOTIDE SEQUENCE</scope>
</reference>
<sequence length="48" mass="5414">MLSMTSRNSSTKLPLLSFCYHSKNIDINFKSPISKDRIVLALTKAQQS</sequence>